<name>A0A2N5CU12_9CAUL</name>
<gene>
    <name evidence="7" type="ORF">C1707_18050</name>
    <name evidence="8" type="ORF">CFHF_11025</name>
</gene>
<keyword evidence="3 6" id="KW-0812">Transmembrane</keyword>
<dbReference type="RefSeq" id="WP_101713061.1">
    <property type="nucleotide sequence ID" value="NZ_CP026100.1"/>
</dbReference>
<dbReference type="PANTHER" id="PTHR23427:SF2">
    <property type="entry name" value="SURFEIT LOCUS PROTEIN 1"/>
    <property type="match status" value="1"/>
</dbReference>
<dbReference type="PROSITE" id="PS50895">
    <property type="entry name" value="SURF1"/>
    <property type="match status" value="1"/>
</dbReference>
<dbReference type="InterPro" id="IPR045214">
    <property type="entry name" value="Surf1/Surf4"/>
</dbReference>
<dbReference type="KEGG" id="cfh:C1707_18050"/>
<dbReference type="InterPro" id="IPR002994">
    <property type="entry name" value="Surf1/Shy1"/>
</dbReference>
<keyword evidence="4 6" id="KW-1133">Transmembrane helix</keyword>
<evidence type="ECO:0000256" key="1">
    <source>
        <dbReference type="ARBA" id="ARBA00004370"/>
    </source>
</evidence>
<dbReference type="PANTHER" id="PTHR23427">
    <property type="entry name" value="SURFEIT LOCUS PROTEIN"/>
    <property type="match status" value="1"/>
</dbReference>
<dbReference type="Proteomes" id="UP000281192">
    <property type="component" value="Chromosome"/>
</dbReference>
<proteinExistence type="inferred from homology"/>
<evidence type="ECO:0000256" key="2">
    <source>
        <dbReference type="ARBA" id="ARBA00007165"/>
    </source>
</evidence>
<dbReference type="Pfam" id="PF02104">
    <property type="entry name" value="SURF1"/>
    <property type="match status" value="1"/>
</dbReference>
<feature type="transmembrane region" description="Helical" evidence="6">
    <location>
        <begin position="214"/>
        <end position="236"/>
    </location>
</feature>
<dbReference type="Proteomes" id="UP000234483">
    <property type="component" value="Unassembled WGS sequence"/>
</dbReference>
<reference evidence="7 10" key="2">
    <citation type="submission" date="2018-01" db="EMBL/GenBank/DDBJ databases">
        <title>Complete genome sequence of Caulobacter flavus RHGG3.</title>
        <authorList>
            <person name="Yang E."/>
        </authorList>
    </citation>
    <scope>NUCLEOTIDE SEQUENCE [LARGE SCALE GENOMIC DNA]</scope>
    <source>
        <strain evidence="7 10">RHGG3</strain>
    </source>
</reference>
<dbReference type="OrthoDB" id="6079986at2"/>
<comment type="subcellular location">
    <subcellularLocation>
        <location evidence="6">Cell membrane</location>
        <topology evidence="6">Multi-pass membrane protein</topology>
    </subcellularLocation>
    <subcellularLocation>
        <location evidence="1">Membrane</location>
    </subcellularLocation>
</comment>
<sequence>MTKSGGRAARTIALVGLCLAFTAIFLALGGWQVQRRAQKLDLIARVEQRIHAEPAPPPGPGRWAGISQASDGYRRLRLTGRFLHDRETLVQAVTTEGPGFWVMTPFSTDQGFTVLVNRGFVSAERRAPGARLAAQAEGPVSVVGLLRLTEPRGGFLRTNAPAENRWYSRDVAAIGQARGLSNLAPYFVDADAAANPGGWPIGGLTVVKFPNSHLVYMLTWFGLALLAGGAAVYVLLDARGNRVKETP</sequence>
<dbReference type="EMBL" id="PJRQ01000021">
    <property type="protein sequence ID" value="PLR16271.1"/>
    <property type="molecule type" value="Genomic_DNA"/>
</dbReference>
<comment type="similarity">
    <text evidence="2 6">Belongs to the SURF1 family.</text>
</comment>
<evidence type="ECO:0000256" key="5">
    <source>
        <dbReference type="ARBA" id="ARBA00023136"/>
    </source>
</evidence>
<feature type="transmembrane region" description="Helical" evidence="6">
    <location>
        <begin position="12"/>
        <end position="31"/>
    </location>
</feature>
<organism evidence="8 9">
    <name type="scientific">Caulobacter flavus</name>
    <dbReference type="NCBI Taxonomy" id="1679497"/>
    <lineage>
        <taxon>Bacteria</taxon>
        <taxon>Pseudomonadati</taxon>
        <taxon>Pseudomonadota</taxon>
        <taxon>Alphaproteobacteria</taxon>
        <taxon>Caulobacterales</taxon>
        <taxon>Caulobacteraceae</taxon>
        <taxon>Caulobacter</taxon>
    </lineage>
</organism>
<accession>A0A2N5CU12</accession>
<evidence type="ECO:0000256" key="4">
    <source>
        <dbReference type="ARBA" id="ARBA00022989"/>
    </source>
</evidence>
<evidence type="ECO:0000256" key="6">
    <source>
        <dbReference type="RuleBase" id="RU363076"/>
    </source>
</evidence>
<evidence type="ECO:0000313" key="8">
    <source>
        <dbReference type="EMBL" id="PLR16271.1"/>
    </source>
</evidence>
<protein>
    <recommendedName>
        <fullName evidence="6">SURF1-like protein</fullName>
    </recommendedName>
</protein>
<dbReference type="AlphaFoldDB" id="A0A2N5CU12"/>
<evidence type="ECO:0000313" key="9">
    <source>
        <dbReference type="Proteomes" id="UP000234483"/>
    </source>
</evidence>
<dbReference type="EMBL" id="CP026100">
    <property type="protein sequence ID" value="AYV48007.1"/>
    <property type="molecule type" value="Genomic_DNA"/>
</dbReference>
<keyword evidence="6" id="KW-1003">Cell membrane</keyword>
<evidence type="ECO:0000313" key="10">
    <source>
        <dbReference type="Proteomes" id="UP000281192"/>
    </source>
</evidence>
<evidence type="ECO:0000313" key="7">
    <source>
        <dbReference type="EMBL" id="AYV48007.1"/>
    </source>
</evidence>
<dbReference type="GO" id="GO:0005886">
    <property type="term" value="C:plasma membrane"/>
    <property type="evidence" value="ECO:0007669"/>
    <property type="project" value="UniProtKB-SubCell"/>
</dbReference>
<keyword evidence="5 6" id="KW-0472">Membrane</keyword>
<evidence type="ECO:0000256" key="3">
    <source>
        <dbReference type="ARBA" id="ARBA00022692"/>
    </source>
</evidence>
<reference evidence="8 9" key="1">
    <citation type="submission" date="2017-12" db="EMBL/GenBank/DDBJ databases">
        <title>The genome sequence of Caulobacter flavus CGMCC1 15093.</title>
        <authorList>
            <person name="Gao J."/>
            <person name="Mao X."/>
            <person name="Sun J."/>
        </authorList>
    </citation>
    <scope>NUCLEOTIDE SEQUENCE [LARGE SCALE GENOMIC DNA]</scope>
    <source>
        <strain evidence="8 9">CGMCC1 15093</strain>
    </source>
</reference>
<keyword evidence="10" id="KW-1185">Reference proteome</keyword>
<dbReference type="CDD" id="cd06662">
    <property type="entry name" value="SURF1"/>
    <property type="match status" value="1"/>
</dbReference>